<feature type="domain" description="HTH marR-type" evidence="2">
    <location>
        <begin position="14"/>
        <end position="55"/>
    </location>
</feature>
<dbReference type="EMBL" id="JAINWA010000001">
    <property type="protein sequence ID" value="MCD1653730.1"/>
    <property type="molecule type" value="Genomic_DNA"/>
</dbReference>
<evidence type="ECO:0000256" key="1">
    <source>
        <dbReference type="ARBA" id="ARBA00006479"/>
    </source>
</evidence>
<dbReference type="InterPro" id="IPR000835">
    <property type="entry name" value="HTH_MarR-typ"/>
</dbReference>
<sequence>MKTLNGPGDLNISRVLRLIWQHKGISRIEIAQQLGVDKSTVTKIVSSLEEIGIIRAFAQGNAGPQGGRKPIQLEVTPDFGVTFGIEITTDGILAVMVNLNGEILEYLDIRMPVTSVYDAFDLAVEQLSLKWEILGRPLLGIGVGIPAIVNTETGTIVQSIPLVIHDPIHFAGWAREKYGTPVYIENDARCGCLGEITLRHGMELDNALFLLAEIRKITGSTESRKNLSVGLGFILNGQPHYGKQFSAGEFRSILWEPGNSGQFQSNDMTGDRIGSDESVTGSMFTELARHAALLTNSLNLNYVFIGGLDDSLTEDLIARINSEIVRNWPYEHAQQYSVIPASLGRKAVAYGAAGHCLQRFFSLPNIYQPSGSGPSIKETLTKIKDVSADS</sequence>
<dbReference type="InterPro" id="IPR011991">
    <property type="entry name" value="ArsR-like_HTH"/>
</dbReference>
<dbReference type="Pfam" id="PF01047">
    <property type="entry name" value="MarR"/>
    <property type="match status" value="1"/>
</dbReference>
<keyword evidence="4" id="KW-1185">Reference proteome</keyword>
<organism evidence="3 4">
    <name type="scientific">Teretinema zuelzerae</name>
    <dbReference type="NCBI Taxonomy" id="156"/>
    <lineage>
        <taxon>Bacteria</taxon>
        <taxon>Pseudomonadati</taxon>
        <taxon>Spirochaetota</taxon>
        <taxon>Spirochaetia</taxon>
        <taxon>Spirochaetales</taxon>
        <taxon>Treponemataceae</taxon>
        <taxon>Teretinema</taxon>
    </lineage>
</organism>
<comment type="similarity">
    <text evidence="1">Belongs to the ROK (NagC/XylR) family.</text>
</comment>
<dbReference type="Gene3D" id="3.30.420.40">
    <property type="match status" value="3"/>
</dbReference>
<proteinExistence type="inferred from homology"/>
<dbReference type="CDD" id="cd00090">
    <property type="entry name" value="HTH_ARSR"/>
    <property type="match status" value="1"/>
</dbReference>
<dbReference type="RefSeq" id="WP_230753090.1">
    <property type="nucleotide sequence ID" value="NZ_JAINWA010000001.1"/>
</dbReference>
<dbReference type="AlphaFoldDB" id="A0AAE3EGH0"/>
<dbReference type="PANTHER" id="PTHR18964">
    <property type="entry name" value="ROK (REPRESSOR, ORF, KINASE) FAMILY"/>
    <property type="match status" value="1"/>
</dbReference>
<dbReference type="InterPro" id="IPR036388">
    <property type="entry name" value="WH-like_DNA-bd_sf"/>
</dbReference>
<protein>
    <submittedName>
        <fullName evidence="3">ROK family transcriptional regulator</fullName>
    </submittedName>
</protein>
<accession>A0AAE3EGH0</accession>
<name>A0AAE3EGH0_9SPIR</name>
<reference evidence="3" key="1">
    <citation type="submission" date="2021-08" db="EMBL/GenBank/DDBJ databases">
        <title>Comparative analyses of Brucepasteria parasyntrophica and Teretinema zuelzerae.</title>
        <authorList>
            <person name="Song Y."/>
            <person name="Brune A."/>
        </authorList>
    </citation>
    <scope>NUCLEOTIDE SEQUENCE</scope>
    <source>
        <strain evidence="3">DSM 1903</strain>
    </source>
</reference>
<dbReference type="PANTHER" id="PTHR18964:SF149">
    <property type="entry name" value="BIFUNCTIONAL UDP-N-ACETYLGLUCOSAMINE 2-EPIMERASE_N-ACETYLMANNOSAMINE KINASE"/>
    <property type="match status" value="1"/>
</dbReference>
<evidence type="ECO:0000313" key="4">
    <source>
        <dbReference type="Proteomes" id="UP001198163"/>
    </source>
</evidence>
<dbReference type="Proteomes" id="UP001198163">
    <property type="component" value="Unassembled WGS sequence"/>
</dbReference>
<gene>
    <name evidence="3" type="ORF">K7J14_03330</name>
</gene>
<dbReference type="SUPFAM" id="SSF53067">
    <property type="entry name" value="Actin-like ATPase domain"/>
    <property type="match status" value="1"/>
</dbReference>
<dbReference type="Pfam" id="PF00480">
    <property type="entry name" value="ROK"/>
    <property type="match status" value="1"/>
</dbReference>
<evidence type="ECO:0000259" key="2">
    <source>
        <dbReference type="Pfam" id="PF01047"/>
    </source>
</evidence>
<dbReference type="GO" id="GO:0003700">
    <property type="term" value="F:DNA-binding transcription factor activity"/>
    <property type="evidence" value="ECO:0007669"/>
    <property type="project" value="InterPro"/>
</dbReference>
<dbReference type="Gene3D" id="1.10.10.10">
    <property type="entry name" value="Winged helix-like DNA-binding domain superfamily/Winged helix DNA-binding domain"/>
    <property type="match status" value="1"/>
</dbReference>
<dbReference type="CDD" id="cd23763">
    <property type="entry name" value="ASKHA_ATPase_ROK"/>
    <property type="match status" value="1"/>
</dbReference>
<evidence type="ECO:0000313" key="3">
    <source>
        <dbReference type="EMBL" id="MCD1653730.1"/>
    </source>
</evidence>
<dbReference type="InterPro" id="IPR000600">
    <property type="entry name" value="ROK"/>
</dbReference>
<comment type="caution">
    <text evidence="3">The sequence shown here is derived from an EMBL/GenBank/DDBJ whole genome shotgun (WGS) entry which is preliminary data.</text>
</comment>
<dbReference type="SUPFAM" id="SSF46785">
    <property type="entry name" value="Winged helix' DNA-binding domain"/>
    <property type="match status" value="1"/>
</dbReference>
<dbReference type="InterPro" id="IPR036390">
    <property type="entry name" value="WH_DNA-bd_sf"/>
</dbReference>
<dbReference type="InterPro" id="IPR043129">
    <property type="entry name" value="ATPase_NBD"/>
</dbReference>